<proteinExistence type="predicted"/>
<evidence type="ECO:0000313" key="3">
    <source>
        <dbReference type="Proteomes" id="UP000647339"/>
    </source>
</evidence>
<sequence>MRLLFLLLLLVGGFGAYAQENNDKLYLANETLDVSVEEVGMNTITYRYPGENASYVISKNRVDKIIFGSGREEVFKSNFHDVLTIDDYEKVYITYVPEDIKGLASRGEVFAKATGVTALSSINNVKNRAVKKAKIEATMLGANVIYVGNMFQRGNQYGSEETPANSTMTSISGTAYSSEPLDVKAAREYIQNHEFVYSHNYKLNRNAWDADIEPKPITNTKGEINFVQFMDIYEHDGKLMVKVDIGDNRKNELEVIKAEQDKLILMERNGKKIYNYLLITKEDPRVSNALKAQRHSTLP</sequence>
<dbReference type="Proteomes" id="UP000647339">
    <property type="component" value="Unassembled WGS sequence"/>
</dbReference>
<protein>
    <submittedName>
        <fullName evidence="2">Uncharacterized protein</fullName>
    </submittedName>
</protein>
<feature type="chain" id="PRO_5047125390" evidence="1">
    <location>
        <begin position="19"/>
        <end position="299"/>
    </location>
</feature>
<feature type="signal peptide" evidence="1">
    <location>
        <begin position="1"/>
        <end position="18"/>
    </location>
</feature>
<dbReference type="EMBL" id="BMIU01000010">
    <property type="protein sequence ID" value="GGF34706.1"/>
    <property type="molecule type" value="Genomic_DNA"/>
</dbReference>
<keyword evidence="3" id="KW-1185">Reference proteome</keyword>
<evidence type="ECO:0000256" key="1">
    <source>
        <dbReference type="SAM" id="SignalP"/>
    </source>
</evidence>
<reference evidence="3" key="1">
    <citation type="journal article" date="2019" name="Int. J. Syst. Evol. Microbiol.">
        <title>The Global Catalogue of Microorganisms (GCM) 10K type strain sequencing project: providing services to taxonomists for standard genome sequencing and annotation.</title>
        <authorList>
            <consortium name="The Broad Institute Genomics Platform"/>
            <consortium name="The Broad Institute Genome Sequencing Center for Infectious Disease"/>
            <person name="Wu L."/>
            <person name="Ma J."/>
        </authorList>
    </citation>
    <scope>NUCLEOTIDE SEQUENCE [LARGE SCALE GENOMIC DNA]</scope>
    <source>
        <strain evidence="3">CGMCC 1.15407</strain>
    </source>
</reference>
<evidence type="ECO:0000313" key="2">
    <source>
        <dbReference type="EMBL" id="GGF34706.1"/>
    </source>
</evidence>
<name>A0ABQ1V1M0_9BACT</name>
<organism evidence="2 3">
    <name type="scientific">Echinicola rosea</name>
    <dbReference type="NCBI Taxonomy" id="1807691"/>
    <lineage>
        <taxon>Bacteria</taxon>
        <taxon>Pseudomonadati</taxon>
        <taxon>Bacteroidota</taxon>
        <taxon>Cytophagia</taxon>
        <taxon>Cytophagales</taxon>
        <taxon>Cyclobacteriaceae</taxon>
        <taxon>Echinicola</taxon>
    </lineage>
</organism>
<gene>
    <name evidence="2" type="ORF">GCM10011339_23710</name>
</gene>
<comment type="caution">
    <text evidence="2">The sequence shown here is derived from an EMBL/GenBank/DDBJ whole genome shotgun (WGS) entry which is preliminary data.</text>
</comment>
<keyword evidence="1" id="KW-0732">Signal</keyword>
<accession>A0ABQ1V1M0</accession>
<dbReference type="RefSeq" id="WP_137401819.1">
    <property type="nucleotide sequence ID" value="NZ_BMIU01000010.1"/>
</dbReference>